<name>A0A5N6R5W3_9ROSI</name>
<evidence type="ECO:0000313" key="3">
    <source>
        <dbReference type="Proteomes" id="UP000327013"/>
    </source>
</evidence>
<feature type="region of interest" description="Disordered" evidence="1">
    <location>
        <begin position="92"/>
        <end position="115"/>
    </location>
</feature>
<organism evidence="2 3">
    <name type="scientific">Carpinus fangiana</name>
    <dbReference type="NCBI Taxonomy" id="176857"/>
    <lineage>
        <taxon>Eukaryota</taxon>
        <taxon>Viridiplantae</taxon>
        <taxon>Streptophyta</taxon>
        <taxon>Embryophyta</taxon>
        <taxon>Tracheophyta</taxon>
        <taxon>Spermatophyta</taxon>
        <taxon>Magnoliopsida</taxon>
        <taxon>eudicotyledons</taxon>
        <taxon>Gunneridae</taxon>
        <taxon>Pentapetalae</taxon>
        <taxon>rosids</taxon>
        <taxon>fabids</taxon>
        <taxon>Fagales</taxon>
        <taxon>Betulaceae</taxon>
        <taxon>Carpinus</taxon>
    </lineage>
</organism>
<keyword evidence="3" id="KW-1185">Reference proteome</keyword>
<accession>A0A5N6R5W3</accession>
<dbReference type="AlphaFoldDB" id="A0A5N6R5W3"/>
<proteinExistence type="predicted"/>
<dbReference type="Proteomes" id="UP000327013">
    <property type="component" value="Chromosome 5"/>
</dbReference>
<protein>
    <submittedName>
        <fullName evidence="2">Uncharacterized protein</fullName>
    </submittedName>
</protein>
<evidence type="ECO:0000313" key="2">
    <source>
        <dbReference type="EMBL" id="KAE8056276.1"/>
    </source>
</evidence>
<gene>
    <name evidence="2" type="ORF">FH972_013062</name>
</gene>
<dbReference type="EMBL" id="CM017325">
    <property type="protein sequence ID" value="KAE8056276.1"/>
    <property type="molecule type" value="Genomic_DNA"/>
</dbReference>
<evidence type="ECO:0000256" key="1">
    <source>
        <dbReference type="SAM" id="MobiDB-lite"/>
    </source>
</evidence>
<reference evidence="2 3" key="1">
    <citation type="submission" date="2019-06" db="EMBL/GenBank/DDBJ databases">
        <title>A chromosomal-level reference genome of Carpinus fangiana (Coryloideae, Betulaceae).</title>
        <authorList>
            <person name="Yang X."/>
            <person name="Wang Z."/>
            <person name="Zhang L."/>
            <person name="Hao G."/>
            <person name="Liu J."/>
            <person name="Yang Y."/>
        </authorList>
    </citation>
    <scope>NUCLEOTIDE SEQUENCE [LARGE SCALE GENOMIC DNA]</scope>
    <source>
        <strain evidence="2">Cfa_2016G</strain>
        <tissue evidence="2">Leaf</tissue>
    </source>
</reference>
<sequence>MKQGLFFKSPSQKGQNPIRVFSKNQRICVADILAADEEEEDCVVDFGMDWRRRSDGSTSLQCSSPLRIVARWLAALRRAKERRNVAVRARRWMNSLNGGDSSPSASESEESGDRA</sequence>